<feature type="chain" id="PRO_5012521743" evidence="2">
    <location>
        <begin position="19"/>
        <end position="329"/>
    </location>
</feature>
<dbReference type="PANTHER" id="PTHR40622">
    <property type="match status" value="1"/>
</dbReference>
<keyword evidence="1" id="KW-0472">Membrane</keyword>
<keyword evidence="1" id="KW-0812">Transmembrane</keyword>
<dbReference type="GeneID" id="34463055"/>
<organism evidence="3 4">
    <name type="scientific">Aspergillus glaucus CBS 516.65</name>
    <dbReference type="NCBI Taxonomy" id="1160497"/>
    <lineage>
        <taxon>Eukaryota</taxon>
        <taxon>Fungi</taxon>
        <taxon>Dikarya</taxon>
        <taxon>Ascomycota</taxon>
        <taxon>Pezizomycotina</taxon>
        <taxon>Eurotiomycetes</taxon>
        <taxon>Eurotiomycetidae</taxon>
        <taxon>Eurotiales</taxon>
        <taxon>Aspergillaceae</taxon>
        <taxon>Aspergillus</taxon>
        <taxon>Aspergillus subgen. Aspergillus</taxon>
    </lineage>
</organism>
<name>A0A1L9VFC5_ASPGL</name>
<dbReference type="AlphaFoldDB" id="A0A1L9VFC5"/>
<keyword evidence="1" id="KW-1133">Transmembrane helix</keyword>
<gene>
    <name evidence="3" type="ORF">ASPGLDRAFT_479916</name>
</gene>
<feature type="transmembrane region" description="Helical" evidence="1">
    <location>
        <begin position="266"/>
        <end position="292"/>
    </location>
</feature>
<evidence type="ECO:0000256" key="2">
    <source>
        <dbReference type="SAM" id="SignalP"/>
    </source>
</evidence>
<dbReference type="EMBL" id="KV878901">
    <property type="protein sequence ID" value="OJJ82610.1"/>
    <property type="molecule type" value="Genomic_DNA"/>
</dbReference>
<dbReference type="Proteomes" id="UP000184300">
    <property type="component" value="Unassembled WGS sequence"/>
</dbReference>
<dbReference type="VEuPathDB" id="FungiDB:ASPGLDRAFT_479916"/>
<dbReference type="STRING" id="1160497.A0A1L9VFC5"/>
<protein>
    <submittedName>
        <fullName evidence="3">Uncharacterized protein</fullName>
    </submittedName>
</protein>
<evidence type="ECO:0000256" key="1">
    <source>
        <dbReference type="SAM" id="Phobius"/>
    </source>
</evidence>
<proteinExistence type="predicted"/>
<keyword evidence="4" id="KW-1185">Reference proteome</keyword>
<feature type="signal peptide" evidence="2">
    <location>
        <begin position="1"/>
        <end position="18"/>
    </location>
</feature>
<dbReference type="RefSeq" id="XP_022399308.1">
    <property type="nucleotide sequence ID" value="XM_022546794.1"/>
</dbReference>
<evidence type="ECO:0000313" key="3">
    <source>
        <dbReference type="EMBL" id="OJJ82610.1"/>
    </source>
</evidence>
<keyword evidence="2" id="KW-0732">Signal</keyword>
<evidence type="ECO:0000313" key="4">
    <source>
        <dbReference type="Proteomes" id="UP000184300"/>
    </source>
</evidence>
<dbReference type="PANTHER" id="PTHR40622:SF1">
    <property type="match status" value="1"/>
</dbReference>
<sequence>MLLRFLSIIYLGACTALATQPRNDTFAHRSDINQIRLPCAPCAFADTTCSQDRKPNAYLTLDFTMTNGTLVANDIPIFPSTSTDMQLPATRHWSSKTSKETEDVRLTYALHTQRVPPRAQGKLYRFTMNLLDNQGRPATTDLVSLTLVRNAEEKLLLSSIRVEPAVHHTQRWKLKYWRTQVGGYMVTIKEAVKSRLHGESNSSDKLLIIDGHRHSTESEQDLDSTTPKIPSDNDSHFQILSFYQFTHYPSQHSSSNHHFLRLVRPIIMPALLGIMAGFVACVIGFLVGRIGASIYFHVRGKKQVGSAVSAADIEEGFVSEKQGLLEMYE</sequence>
<reference evidence="4" key="1">
    <citation type="journal article" date="2017" name="Genome Biol.">
        <title>Comparative genomics reveals high biological diversity and specific adaptations in the industrially and medically important fungal genus Aspergillus.</title>
        <authorList>
            <person name="de Vries R.P."/>
            <person name="Riley R."/>
            <person name="Wiebenga A."/>
            <person name="Aguilar-Osorio G."/>
            <person name="Amillis S."/>
            <person name="Uchima C.A."/>
            <person name="Anderluh G."/>
            <person name="Asadollahi M."/>
            <person name="Askin M."/>
            <person name="Barry K."/>
            <person name="Battaglia E."/>
            <person name="Bayram O."/>
            <person name="Benocci T."/>
            <person name="Braus-Stromeyer S.A."/>
            <person name="Caldana C."/>
            <person name="Canovas D."/>
            <person name="Cerqueira G.C."/>
            <person name="Chen F."/>
            <person name="Chen W."/>
            <person name="Choi C."/>
            <person name="Clum A."/>
            <person name="Dos Santos R.A."/>
            <person name="Damasio A.R."/>
            <person name="Diallinas G."/>
            <person name="Emri T."/>
            <person name="Fekete E."/>
            <person name="Flipphi M."/>
            <person name="Freyberg S."/>
            <person name="Gallo A."/>
            <person name="Gournas C."/>
            <person name="Habgood R."/>
            <person name="Hainaut M."/>
            <person name="Harispe M.L."/>
            <person name="Henrissat B."/>
            <person name="Hilden K.S."/>
            <person name="Hope R."/>
            <person name="Hossain A."/>
            <person name="Karabika E."/>
            <person name="Karaffa L."/>
            <person name="Karanyi Z."/>
            <person name="Krasevec N."/>
            <person name="Kuo A."/>
            <person name="Kusch H."/>
            <person name="LaButti K."/>
            <person name="Lagendijk E.L."/>
            <person name="Lapidus A."/>
            <person name="Levasseur A."/>
            <person name="Lindquist E."/>
            <person name="Lipzen A."/>
            <person name="Logrieco A.F."/>
            <person name="MacCabe A."/>
            <person name="Maekelae M.R."/>
            <person name="Malavazi I."/>
            <person name="Melin P."/>
            <person name="Meyer V."/>
            <person name="Mielnichuk N."/>
            <person name="Miskei M."/>
            <person name="Molnar A.P."/>
            <person name="Mule G."/>
            <person name="Ngan C.Y."/>
            <person name="Orejas M."/>
            <person name="Orosz E."/>
            <person name="Ouedraogo J.P."/>
            <person name="Overkamp K.M."/>
            <person name="Park H.-S."/>
            <person name="Perrone G."/>
            <person name="Piumi F."/>
            <person name="Punt P.J."/>
            <person name="Ram A.F."/>
            <person name="Ramon A."/>
            <person name="Rauscher S."/>
            <person name="Record E."/>
            <person name="Riano-Pachon D.M."/>
            <person name="Robert V."/>
            <person name="Roehrig J."/>
            <person name="Ruller R."/>
            <person name="Salamov A."/>
            <person name="Salih N.S."/>
            <person name="Samson R.A."/>
            <person name="Sandor E."/>
            <person name="Sanguinetti M."/>
            <person name="Schuetze T."/>
            <person name="Sepcic K."/>
            <person name="Shelest E."/>
            <person name="Sherlock G."/>
            <person name="Sophianopoulou V."/>
            <person name="Squina F.M."/>
            <person name="Sun H."/>
            <person name="Susca A."/>
            <person name="Todd R.B."/>
            <person name="Tsang A."/>
            <person name="Unkles S.E."/>
            <person name="van de Wiele N."/>
            <person name="van Rossen-Uffink D."/>
            <person name="Oliveira J.V."/>
            <person name="Vesth T.C."/>
            <person name="Visser J."/>
            <person name="Yu J.-H."/>
            <person name="Zhou M."/>
            <person name="Andersen M.R."/>
            <person name="Archer D.B."/>
            <person name="Baker S.E."/>
            <person name="Benoit I."/>
            <person name="Brakhage A.A."/>
            <person name="Braus G.H."/>
            <person name="Fischer R."/>
            <person name="Frisvad J.C."/>
            <person name="Goldman G.H."/>
            <person name="Houbraken J."/>
            <person name="Oakley B."/>
            <person name="Pocsi I."/>
            <person name="Scazzocchio C."/>
            <person name="Seiboth B."/>
            <person name="vanKuyk P.A."/>
            <person name="Wortman J."/>
            <person name="Dyer P.S."/>
            <person name="Grigoriev I.V."/>
        </authorList>
    </citation>
    <scope>NUCLEOTIDE SEQUENCE [LARGE SCALE GENOMIC DNA]</scope>
    <source>
        <strain evidence="4">CBS 516.65</strain>
    </source>
</reference>
<accession>A0A1L9VFC5</accession>
<dbReference type="OrthoDB" id="4367799at2759"/>